<dbReference type="Pfam" id="PF10648">
    <property type="entry name" value="Gmad2"/>
    <property type="match status" value="1"/>
</dbReference>
<evidence type="ECO:0000313" key="4">
    <source>
        <dbReference type="Proteomes" id="UP000554004"/>
    </source>
</evidence>
<reference evidence="3 4" key="1">
    <citation type="journal article" date="2020" name="Biotechnol. Biofuels">
        <title>New insights from the biogas microbiome by comprehensive genome-resolved metagenomics of nearly 1600 species originating from multiple anaerobic digesters.</title>
        <authorList>
            <person name="Campanaro S."/>
            <person name="Treu L."/>
            <person name="Rodriguez-R L.M."/>
            <person name="Kovalovszki A."/>
            <person name="Ziels R.M."/>
            <person name="Maus I."/>
            <person name="Zhu X."/>
            <person name="Kougias P.G."/>
            <person name="Basile A."/>
            <person name="Luo G."/>
            <person name="Schluter A."/>
            <person name="Konstantinidis K.T."/>
            <person name="Angelidaki I."/>
        </authorList>
    </citation>
    <scope>NUCLEOTIDE SEQUENCE [LARGE SCALE GENOMIC DNA]</scope>
    <source>
        <strain evidence="3">AS06rmzACSIP_421</strain>
    </source>
</reference>
<proteinExistence type="predicted"/>
<name>A0A847ESR3_9BACT</name>
<comment type="caution">
    <text evidence="3">The sequence shown here is derived from an EMBL/GenBank/DDBJ whole genome shotgun (WGS) entry which is preliminary data.</text>
</comment>
<dbReference type="Proteomes" id="UP000554004">
    <property type="component" value="Unassembled WGS sequence"/>
</dbReference>
<dbReference type="AlphaFoldDB" id="A0A847ESR3"/>
<evidence type="ECO:0000313" key="3">
    <source>
        <dbReference type="EMBL" id="NLE30839.1"/>
    </source>
</evidence>
<keyword evidence="1" id="KW-0812">Transmembrane</keyword>
<evidence type="ECO:0000259" key="2">
    <source>
        <dbReference type="SMART" id="SM00909"/>
    </source>
</evidence>
<keyword evidence="1" id="KW-1133">Transmembrane helix</keyword>
<dbReference type="EMBL" id="JAAZAL010000033">
    <property type="protein sequence ID" value="NLE30839.1"/>
    <property type="molecule type" value="Genomic_DNA"/>
</dbReference>
<accession>A0A847ESR3</accession>
<evidence type="ECO:0000256" key="1">
    <source>
        <dbReference type="SAM" id="Phobius"/>
    </source>
</evidence>
<dbReference type="SMART" id="SM00909">
    <property type="entry name" value="Germane"/>
    <property type="match status" value="1"/>
</dbReference>
<organism evidence="3 4">
    <name type="scientific">Candidatus Dojkabacteria bacterium</name>
    <dbReference type="NCBI Taxonomy" id="2099670"/>
    <lineage>
        <taxon>Bacteria</taxon>
        <taxon>Candidatus Dojkabacteria</taxon>
    </lineage>
</organism>
<feature type="transmembrane region" description="Helical" evidence="1">
    <location>
        <begin position="7"/>
        <end position="24"/>
    </location>
</feature>
<dbReference type="Pfam" id="PF10646">
    <property type="entry name" value="Germane"/>
    <property type="match status" value="1"/>
</dbReference>
<gene>
    <name evidence="3" type="ORF">GX618_01005</name>
</gene>
<sequence>MKNTVSIISIIILSVLLVGIAYISQNESLCCKYKFCEQLTTICDQDTQKNEKINTGGDVLSEKGQKLFLENIKSGDTVDVGYEVRGEAPGSWFFEGSFPVRVLDIQGEVVTSLLAIASNDWMNENSVPFSVIIDFPLEQEGAYVLQFEKSNPSGLDDNSDIAKIAISIKPLEQKVESMKVKVFFSSTKLNEDMIDCSLVFPVTREVEKSVAVGRVALTELFKGTTFTEEEDKYFTNIPDGVVINSLDITDGVAKVDLNSKLEEGVGGSCRVTAIRAQITETLKQFPTVDSVIISIDGQTEDILQP</sequence>
<feature type="domain" description="GerMN" evidence="2">
    <location>
        <begin position="213"/>
        <end position="304"/>
    </location>
</feature>
<dbReference type="InterPro" id="IPR019606">
    <property type="entry name" value="GerMN"/>
</dbReference>
<keyword evidence="1" id="KW-0472">Membrane</keyword>
<protein>
    <recommendedName>
        <fullName evidence="2">GerMN domain-containing protein</fullName>
    </recommendedName>
</protein>
<dbReference type="InterPro" id="IPR018911">
    <property type="entry name" value="Gmad2_Ig-like_dom"/>
</dbReference>